<dbReference type="Gramene" id="KZM89357">
    <property type="protein sequence ID" value="KZM89357"/>
    <property type="gene ID" value="DCAR_026432"/>
</dbReference>
<reference evidence="1" key="1">
    <citation type="journal article" date="2016" name="Nat. Genet.">
        <title>A high-quality carrot genome assembly provides new insights into carotenoid accumulation and asterid genome evolution.</title>
        <authorList>
            <person name="Iorizzo M."/>
            <person name="Ellison S."/>
            <person name="Senalik D."/>
            <person name="Zeng P."/>
            <person name="Satapoomin P."/>
            <person name="Huang J."/>
            <person name="Bowman M."/>
            <person name="Iovene M."/>
            <person name="Sanseverino W."/>
            <person name="Cavagnaro P."/>
            <person name="Yildiz M."/>
            <person name="Macko-Podgorni A."/>
            <person name="Moranska E."/>
            <person name="Grzebelus E."/>
            <person name="Grzebelus D."/>
            <person name="Ashrafi H."/>
            <person name="Zheng Z."/>
            <person name="Cheng S."/>
            <person name="Spooner D."/>
            <person name="Van Deynze A."/>
            <person name="Simon P."/>
        </authorList>
    </citation>
    <scope>NUCLEOTIDE SEQUENCE</scope>
    <source>
        <tissue evidence="1">Leaf</tissue>
    </source>
</reference>
<evidence type="ECO:0000313" key="1">
    <source>
        <dbReference type="EMBL" id="WOH03415.1"/>
    </source>
</evidence>
<gene>
    <name evidence="1" type="ORF">DCAR_0622812</name>
</gene>
<name>A0A164UTT3_DAUCS</name>
<reference evidence="1" key="2">
    <citation type="submission" date="2022-03" db="EMBL/GenBank/DDBJ databases">
        <title>Draft title - Genomic analysis of global carrot germplasm unveils the trajectory of domestication and the origin of high carotenoid orange carrot.</title>
        <authorList>
            <person name="Iorizzo M."/>
            <person name="Ellison S."/>
            <person name="Senalik D."/>
            <person name="Macko-Podgorni A."/>
            <person name="Grzebelus D."/>
            <person name="Bostan H."/>
            <person name="Rolling W."/>
            <person name="Curaba J."/>
            <person name="Simon P."/>
        </authorList>
    </citation>
    <scope>NUCLEOTIDE SEQUENCE</scope>
    <source>
        <tissue evidence="1">Leaf</tissue>
    </source>
</reference>
<dbReference type="EMBL" id="CP093348">
    <property type="protein sequence ID" value="WOH03415.1"/>
    <property type="molecule type" value="Genomic_DNA"/>
</dbReference>
<accession>A0A164UTT3</accession>
<sequence>MISFEMNLKELDVVYRRCLTNFIDSLPLYPKNAKLADLKQRYNQFFKMFADSTSINKSMSNTNTQNGCKTRVAQDDDQSVSSYSIGLTQMFAKHL</sequence>
<keyword evidence="2" id="KW-1185">Reference proteome</keyword>
<protein>
    <submittedName>
        <fullName evidence="1">Uncharacterized protein</fullName>
    </submittedName>
</protein>
<proteinExistence type="predicted"/>
<organism evidence="1 2">
    <name type="scientific">Daucus carota subsp. sativus</name>
    <name type="common">Carrot</name>
    <dbReference type="NCBI Taxonomy" id="79200"/>
    <lineage>
        <taxon>Eukaryota</taxon>
        <taxon>Viridiplantae</taxon>
        <taxon>Streptophyta</taxon>
        <taxon>Embryophyta</taxon>
        <taxon>Tracheophyta</taxon>
        <taxon>Spermatophyta</taxon>
        <taxon>Magnoliopsida</taxon>
        <taxon>eudicotyledons</taxon>
        <taxon>Gunneridae</taxon>
        <taxon>Pentapetalae</taxon>
        <taxon>asterids</taxon>
        <taxon>campanulids</taxon>
        <taxon>Apiales</taxon>
        <taxon>Apiaceae</taxon>
        <taxon>Apioideae</taxon>
        <taxon>Scandiceae</taxon>
        <taxon>Daucinae</taxon>
        <taxon>Daucus</taxon>
        <taxon>Daucus sect. Daucus</taxon>
    </lineage>
</organism>
<evidence type="ECO:0000313" key="2">
    <source>
        <dbReference type="Proteomes" id="UP000077755"/>
    </source>
</evidence>
<dbReference type="AlphaFoldDB" id="A0A164UTT3"/>
<dbReference type="Proteomes" id="UP000077755">
    <property type="component" value="Chromosome 6"/>
</dbReference>